<accession>A0AAJ0FIA8</accession>
<dbReference type="GeneID" id="85315048"/>
<dbReference type="EMBL" id="MU839022">
    <property type="protein sequence ID" value="KAK1764188.1"/>
    <property type="molecule type" value="Genomic_DNA"/>
</dbReference>
<gene>
    <name evidence="1" type="ORF">QBC33DRAFT_596123</name>
</gene>
<dbReference type="RefSeq" id="XP_060280401.1">
    <property type="nucleotide sequence ID" value="XM_060431861.1"/>
</dbReference>
<evidence type="ECO:0008006" key="3">
    <source>
        <dbReference type="Google" id="ProtNLM"/>
    </source>
</evidence>
<evidence type="ECO:0000313" key="1">
    <source>
        <dbReference type="EMBL" id="KAK1764188.1"/>
    </source>
</evidence>
<proteinExistence type="predicted"/>
<protein>
    <recommendedName>
        <fullName evidence="3">Heterokaryon incompatibility domain-containing protein</fullName>
    </recommendedName>
</protein>
<dbReference type="Proteomes" id="UP001244011">
    <property type="component" value="Unassembled WGS sequence"/>
</dbReference>
<dbReference type="PANTHER" id="PTHR24148:SF64">
    <property type="entry name" value="HETEROKARYON INCOMPATIBILITY DOMAIN-CONTAINING PROTEIN"/>
    <property type="match status" value="1"/>
</dbReference>
<sequence>MVEFRGDADHGRVFTLGEALSSCVAFGCQNPRDRIYALANVLEERPLAPDYAVEPAVLYIRTMRDVLERAGSSLDLMAFAGTGYGGEPVVGGLPSWVSEWNRHRPPRAYDSYSAGSHHRPVVRFCDSDPTTITVEGWDLDDRLEHLTEPLEVGAGTDPVGSNDIQRSWYAVAETMAVRHATPYGEQSPRESFVRTLLGDRISVPARPPTTEECQKKYSSLKEYSYLFKWAHPLQPQRAGLIRRFLTACWMDLTIDPTEQLLIQQRIRQSESMGENFSFSKSEHPALLQRFYQVSATKAEFLYFCQVYGRRFIVTERGRMAVVPPHAKKGDVICIMKGARMPFILRRKKVAGGVSERFELVGACYVHGLMDGGNANEPEKEFTLI</sequence>
<name>A0AAJ0FIA8_9PEZI</name>
<dbReference type="Pfam" id="PF26639">
    <property type="entry name" value="Het-6_barrel"/>
    <property type="match status" value="1"/>
</dbReference>
<dbReference type="PANTHER" id="PTHR24148">
    <property type="entry name" value="ANKYRIN REPEAT DOMAIN-CONTAINING PROTEIN 39 HOMOLOG-RELATED"/>
    <property type="match status" value="1"/>
</dbReference>
<keyword evidence="2" id="KW-1185">Reference proteome</keyword>
<organism evidence="1 2">
    <name type="scientific">Phialemonium atrogriseum</name>
    <dbReference type="NCBI Taxonomy" id="1093897"/>
    <lineage>
        <taxon>Eukaryota</taxon>
        <taxon>Fungi</taxon>
        <taxon>Dikarya</taxon>
        <taxon>Ascomycota</taxon>
        <taxon>Pezizomycotina</taxon>
        <taxon>Sordariomycetes</taxon>
        <taxon>Sordariomycetidae</taxon>
        <taxon>Cephalothecales</taxon>
        <taxon>Cephalothecaceae</taxon>
        <taxon>Phialemonium</taxon>
    </lineage>
</organism>
<dbReference type="InterPro" id="IPR052895">
    <property type="entry name" value="HetReg/Transcr_Mod"/>
</dbReference>
<dbReference type="AlphaFoldDB" id="A0AAJ0FIA8"/>
<evidence type="ECO:0000313" key="2">
    <source>
        <dbReference type="Proteomes" id="UP001244011"/>
    </source>
</evidence>
<reference evidence="1" key="1">
    <citation type="submission" date="2023-06" db="EMBL/GenBank/DDBJ databases">
        <title>Genome-scale phylogeny and comparative genomics of the fungal order Sordariales.</title>
        <authorList>
            <consortium name="Lawrence Berkeley National Laboratory"/>
            <person name="Hensen N."/>
            <person name="Bonometti L."/>
            <person name="Westerberg I."/>
            <person name="Brannstrom I.O."/>
            <person name="Guillou S."/>
            <person name="Cros-Aarteil S."/>
            <person name="Calhoun S."/>
            <person name="Haridas S."/>
            <person name="Kuo A."/>
            <person name="Mondo S."/>
            <person name="Pangilinan J."/>
            <person name="Riley R."/>
            <person name="Labutti K."/>
            <person name="Andreopoulos B."/>
            <person name="Lipzen A."/>
            <person name="Chen C."/>
            <person name="Yanf M."/>
            <person name="Daum C."/>
            <person name="Ng V."/>
            <person name="Clum A."/>
            <person name="Steindorff A."/>
            <person name="Ohm R."/>
            <person name="Martin F."/>
            <person name="Silar P."/>
            <person name="Natvig D."/>
            <person name="Lalanne C."/>
            <person name="Gautier V."/>
            <person name="Ament-Velasquez S.L."/>
            <person name="Kruys A."/>
            <person name="Hutchinson M.I."/>
            <person name="Powell A.J."/>
            <person name="Barry K."/>
            <person name="Miller A.N."/>
            <person name="Grigoriev I.V."/>
            <person name="Debuchy R."/>
            <person name="Gladieux P."/>
            <person name="Thoren M.H."/>
            <person name="Johannesson H."/>
        </authorList>
    </citation>
    <scope>NUCLEOTIDE SEQUENCE</scope>
    <source>
        <strain evidence="1">8032-3</strain>
    </source>
</reference>
<comment type="caution">
    <text evidence="1">The sequence shown here is derived from an EMBL/GenBank/DDBJ whole genome shotgun (WGS) entry which is preliminary data.</text>
</comment>